<name>A0A1G1Y2M4_9BACT</name>
<dbReference type="Gene3D" id="1.10.4030.10">
    <property type="entry name" value="Porin chaperone SurA, peptide-binding domain"/>
    <property type="match status" value="1"/>
</dbReference>
<sequence>MVDPQPSPSQPNQPEDVSRLRAAVLKGIASAKQPEKKIPLKKAAVTAKKNAFEKKPTAPLRPTLPPVVPKVTLPKKISPIVELPKKPSRPPRRKTNLKKILLGLVLITVVILIIAGAALYVGLVNPVSLAVARVIPYPAAVVNYSVLPYNEWHRQVASLQNFYRQEASNVPEVPIPTKEELGSHILNRMIEVALLKSLADTYGITVSEDELERQLQNIASQIGSPTLLEEQLLELYGWTQDEFKHQILHPLILRNKLKLATTLDERINQVAKDQAQAILEEVRRSPASFAQFAEQYSEDVSGTNGGDLGYFSRGDMVPEFEQVAFKLAPGQISDVIKTQFGYHIIKVEEQLTDDTNALTQVRARHILIRSKDFDQYVEELKKAATIWRFVAN</sequence>
<keyword evidence="2" id="KW-1133">Transmembrane helix</keyword>
<dbReference type="InterPro" id="IPR027304">
    <property type="entry name" value="Trigger_fact/SurA_dom_sf"/>
</dbReference>
<reference evidence="4 5" key="1">
    <citation type="journal article" date="2016" name="Nat. Commun.">
        <title>Thousands of microbial genomes shed light on interconnected biogeochemical processes in an aquifer system.</title>
        <authorList>
            <person name="Anantharaman K."/>
            <person name="Brown C.T."/>
            <person name="Hug L.A."/>
            <person name="Sharon I."/>
            <person name="Castelle C.J."/>
            <person name="Probst A.J."/>
            <person name="Thomas B.C."/>
            <person name="Singh A."/>
            <person name="Wilkins M.J."/>
            <person name="Karaoz U."/>
            <person name="Brodie E.L."/>
            <person name="Williams K.H."/>
            <person name="Hubbard S.S."/>
            <person name="Banfield J.F."/>
        </authorList>
    </citation>
    <scope>NUCLEOTIDE SEQUENCE [LARGE SCALE GENOMIC DNA]</scope>
</reference>
<dbReference type="PANTHER" id="PTHR47245:SF2">
    <property type="entry name" value="PEPTIDYL-PROLYL CIS-TRANS ISOMERASE HP_0175-RELATED"/>
    <property type="match status" value="1"/>
</dbReference>
<dbReference type="Pfam" id="PF13624">
    <property type="entry name" value="SurA_N_3"/>
    <property type="match status" value="1"/>
</dbReference>
<proteinExistence type="predicted"/>
<evidence type="ECO:0000313" key="5">
    <source>
        <dbReference type="Proteomes" id="UP000178385"/>
    </source>
</evidence>
<dbReference type="InterPro" id="IPR000297">
    <property type="entry name" value="PPIase_PpiC"/>
</dbReference>
<keyword evidence="2" id="KW-0812">Transmembrane</keyword>
<gene>
    <name evidence="4" type="ORF">A2840_02865</name>
</gene>
<evidence type="ECO:0000313" key="4">
    <source>
        <dbReference type="EMBL" id="OGY46603.1"/>
    </source>
</evidence>
<evidence type="ECO:0000256" key="1">
    <source>
        <dbReference type="PROSITE-ProRule" id="PRU00278"/>
    </source>
</evidence>
<dbReference type="SUPFAM" id="SSF54534">
    <property type="entry name" value="FKBP-like"/>
    <property type="match status" value="1"/>
</dbReference>
<dbReference type="AlphaFoldDB" id="A0A1G1Y2M4"/>
<dbReference type="PROSITE" id="PS50198">
    <property type="entry name" value="PPIC_PPIASE_2"/>
    <property type="match status" value="1"/>
</dbReference>
<dbReference type="Pfam" id="PF00639">
    <property type="entry name" value="Rotamase"/>
    <property type="match status" value="1"/>
</dbReference>
<dbReference type="Gene3D" id="3.10.50.40">
    <property type="match status" value="1"/>
</dbReference>
<dbReference type="InterPro" id="IPR050245">
    <property type="entry name" value="PrsA_foldase"/>
</dbReference>
<evidence type="ECO:0000259" key="3">
    <source>
        <dbReference type="PROSITE" id="PS50198"/>
    </source>
</evidence>
<dbReference type="InterPro" id="IPR046357">
    <property type="entry name" value="PPIase_dom_sf"/>
</dbReference>
<accession>A0A1G1Y2M4</accession>
<dbReference type="EMBL" id="MHIG01000031">
    <property type="protein sequence ID" value="OGY46603.1"/>
    <property type="molecule type" value="Genomic_DNA"/>
</dbReference>
<dbReference type="SUPFAM" id="SSF109998">
    <property type="entry name" value="Triger factor/SurA peptide-binding domain-like"/>
    <property type="match status" value="1"/>
</dbReference>
<protein>
    <recommendedName>
        <fullName evidence="3">PpiC domain-containing protein</fullName>
    </recommendedName>
</protein>
<feature type="domain" description="PpiC" evidence="3">
    <location>
        <begin position="242"/>
        <end position="349"/>
    </location>
</feature>
<dbReference type="GO" id="GO:0003755">
    <property type="term" value="F:peptidyl-prolyl cis-trans isomerase activity"/>
    <property type="evidence" value="ECO:0007669"/>
    <property type="project" value="UniProtKB-KW"/>
</dbReference>
<evidence type="ECO:0000256" key="2">
    <source>
        <dbReference type="SAM" id="Phobius"/>
    </source>
</evidence>
<keyword evidence="1" id="KW-0697">Rotamase</keyword>
<dbReference type="PANTHER" id="PTHR47245">
    <property type="entry name" value="PEPTIDYLPROLYL ISOMERASE"/>
    <property type="match status" value="1"/>
</dbReference>
<keyword evidence="2" id="KW-0472">Membrane</keyword>
<feature type="transmembrane region" description="Helical" evidence="2">
    <location>
        <begin position="100"/>
        <end position="123"/>
    </location>
</feature>
<organism evidence="4 5">
    <name type="scientific">Candidatus Buchananbacteria bacterium RIFCSPHIGHO2_01_FULL_47_11b</name>
    <dbReference type="NCBI Taxonomy" id="1797537"/>
    <lineage>
        <taxon>Bacteria</taxon>
        <taxon>Candidatus Buchananiibacteriota</taxon>
    </lineage>
</organism>
<dbReference type="Proteomes" id="UP000178385">
    <property type="component" value="Unassembled WGS sequence"/>
</dbReference>
<comment type="caution">
    <text evidence="4">The sequence shown here is derived from an EMBL/GenBank/DDBJ whole genome shotgun (WGS) entry which is preliminary data.</text>
</comment>
<keyword evidence="1" id="KW-0413">Isomerase</keyword>